<comment type="caution">
    <text evidence="1">The sequence shown here is derived from an EMBL/GenBank/DDBJ whole genome shotgun (WGS) entry which is preliminary data.</text>
</comment>
<protein>
    <submittedName>
        <fullName evidence="1">Uncharacterized protein</fullName>
    </submittedName>
</protein>
<dbReference type="OrthoDB" id="342264at2759"/>
<dbReference type="Proteomes" id="UP000748025">
    <property type="component" value="Unassembled WGS sequence"/>
</dbReference>
<proteinExistence type="predicted"/>
<dbReference type="AlphaFoldDB" id="A0A9P7T207"/>
<keyword evidence="2" id="KW-1185">Reference proteome</keyword>
<reference evidence="1" key="1">
    <citation type="journal article" date="2020" name="bioRxiv">
        <title>Whole genome comparisons of ergot fungi reveals the divergence and evolution of species within the genus Claviceps are the result of varying mechanisms driving genome evolution and host range expansion.</title>
        <authorList>
            <person name="Wyka S.A."/>
            <person name="Mondo S.J."/>
            <person name="Liu M."/>
            <person name="Dettman J."/>
            <person name="Nalam V."/>
            <person name="Broders K.D."/>
        </authorList>
    </citation>
    <scope>NUCLEOTIDE SEQUENCE</scope>
    <source>
        <strain evidence="1">CCC 602</strain>
    </source>
</reference>
<evidence type="ECO:0000313" key="2">
    <source>
        <dbReference type="Proteomes" id="UP000748025"/>
    </source>
</evidence>
<evidence type="ECO:0000313" key="1">
    <source>
        <dbReference type="EMBL" id="KAG6016393.1"/>
    </source>
</evidence>
<organism evidence="1 2">
    <name type="scientific">Claviceps pusilla</name>
    <dbReference type="NCBI Taxonomy" id="123648"/>
    <lineage>
        <taxon>Eukaryota</taxon>
        <taxon>Fungi</taxon>
        <taxon>Dikarya</taxon>
        <taxon>Ascomycota</taxon>
        <taxon>Pezizomycotina</taxon>
        <taxon>Sordariomycetes</taxon>
        <taxon>Hypocreomycetidae</taxon>
        <taxon>Hypocreales</taxon>
        <taxon>Clavicipitaceae</taxon>
        <taxon>Claviceps</taxon>
    </lineage>
</organism>
<name>A0A9P7T207_9HYPO</name>
<sequence length="132" mass="14513">MSWELNAALRGIPVPSIKEPAEEVHVEGIGGAVLVPDDNGAVVPRDALLEKASLEKARDEDDDDDGVDWSLAELDDDDNILEAWGAEMEWSASEGEGEGDDLDIIRDSPTTSYSFEEETHGRPEILQNFFQK</sequence>
<accession>A0A9P7T207</accession>
<gene>
    <name evidence="1" type="ORF">E4U43_003709</name>
</gene>
<dbReference type="EMBL" id="SRPW01000247">
    <property type="protein sequence ID" value="KAG6016393.1"/>
    <property type="molecule type" value="Genomic_DNA"/>
</dbReference>